<sequence length="469" mass="54643">MGYRVYVEMKKENREFGQPIGVFELDTDLIILKTNQREVMSGQVYTDNATLKEVMRHYAISERIRFRVDRSNAISYALICMSEDCEWRFKTSSINKSELFKVREFNDKHTCPLKDKVYEQRQAGSSLIGDMIRSKLTNHKRKYTPKDIIDDMKSDFSVDIEIHIYNMYAIVFVGHMLSLAYGVIDSENDASWSWFFEKFKEAYGERENMCIVSIGMRKFKKSHSKLREIYFSMVKAYTQTEFDSLMEMVEKAGAGFKKALQGKSQAGLALSKIYKAKARLGLALNKLCKAKDSYCISLHSSIKMSSSLIFCQITYRMYSIVFNVVPSTEYLHTVNDEGRHYPLCLLERKCSCGQFQVDELPCLHDWAILKSKFVMPEDYCSDYYKQKSVLMTYEVPVYPMPYRNEWKVPAHISEEAVLPPKWKRPPGRPKKKRDKPLSELLQKKNQHSYSICGHGGHNKRTCRNAPRRT</sequence>
<dbReference type="RefSeq" id="XP_075076946.1">
    <property type="nucleotide sequence ID" value="XM_075220845.1"/>
</dbReference>
<protein>
    <submittedName>
        <fullName evidence="2">Uncharacterized protein LOC142163542</fullName>
    </submittedName>
</protein>
<organism evidence="1 2">
    <name type="scientific">Nicotiana tabacum</name>
    <name type="common">Common tobacco</name>
    <dbReference type="NCBI Taxonomy" id="4097"/>
    <lineage>
        <taxon>Eukaryota</taxon>
        <taxon>Viridiplantae</taxon>
        <taxon>Streptophyta</taxon>
        <taxon>Embryophyta</taxon>
        <taxon>Tracheophyta</taxon>
        <taxon>Spermatophyta</taxon>
        <taxon>Magnoliopsida</taxon>
        <taxon>eudicotyledons</taxon>
        <taxon>Gunneridae</taxon>
        <taxon>Pentapetalae</taxon>
        <taxon>asterids</taxon>
        <taxon>lamiids</taxon>
        <taxon>Solanales</taxon>
        <taxon>Solanaceae</taxon>
        <taxon>Nicotianoideae</taxon>
        <taxon>Nicotianeae</taxon>
        <taxon>Nicotiana</taxon>
    </lineage>
</organism>
<evidence type="ECO:0000313" key="2">
    <source>
        <dbReference type="RefSeq" id="XP_075076946.1"/>
    </source>
</evidence>
<proteinExistence type="predicted"/>
<dbReference type="Proteomes" id="UP000790787">
    <property type="component" value="Chromosome 1"/>
</dbReference>
<reference evidence="1" key="1">
    <citation type="journal article" date="2014" name="Nat. Commun.">
        <title>The tobacco genome sequence and its comparison with those of tomato and potato.</title>
        <authorList>
            <person name="Sierro N."/>
            <person name="Battey J.N."/>
            <person name="Ouadi S."/>
            <person name="Bakaher N."/>
            <person name="Bovet L."/>
            <person name="Willig A."/>
            <person name="Goepfert S."/>
            <person name="Peitsch M.C."/>
            <person name="Ivanov N.V."/>
        </authorList>
    </citation>
    <scope>NUCLEOTIDE SEQUENCE [LARGE SCALE GENOMIC DNA]</scope>
</reference>
<reference evidence="2" key="2">
    <citation type="submission" date="2025-08" db="UniProtKB">
        <authorList>
            <consortium name="RefSeq"/>
        </authorList>
    </citation>
    <scope>IDENTIFICATION</scope>
    <source>
        <tissue evidence="2">Leaf</tissue>
    </source>
</reference>
<gene>
    <name evidence="2" type="primary">LOC142163542</name>
</gene>
<evidence type="ECO:0000313" key="1">
    <source>
        <dbReference type="Proteomes" id="UP000790787"/>
    </source>
</evidence>
<accession>A0AC58RW36</accession>
<keyword evidence="1" id="KW-1185">Reference proteome</keyword>
<name>A0AC58RW36_TOBAC</name>